<name>A0AAV3KYV9_ENTFC</name>
<reference evidence="2 3" key="1">
    <citation type="submission" date="2013-09" db="EMBL/GenBank/DDBJ databases">
        <title>The Genome Sequence of Enterococcus faecium 10/96A.</title>
        <authorList>
            <consortium name="The Broad Institute Genome Sequencing Platform"/>
            <consortium name="The Broad Institute Genome Sequencing Center for Infectious Disease"/>
            <person name="Earl A.M."/>
            <person name="Gilmore M.S."/>
            <person name="Lebreton F."/>
            <person name="Courvalin P."/>
            <person name="Walker B."/>
            <person name="Young S.K."/>
            <person name="Zeng Q."/>
            <person name="Gargeya S."/>
            <person name="Fitzgerald M."/>
            <person name="Haas B."/>
            <person name="Abouelleil A."/>
            <person name="Alvarado L."/>
            <person name="Arachchi H.M."/>
            <person name="Berlin A.M."/>
            <person name="Chapman S.B."/>
            <person name="Dewar J."/>
            <person name="Goldberg J."/>
            <person name="Griggs A."/>
            <person name="Gujja S."/>
            <person name="Hansen M."/>
            <person name="Howarth C."/>
            <person name="Imamovic A."/>
            <person name="Larimer J."/>
            <person name="McCowan C."/>
            <person name="Murphy C."/>
            <person name="Neiman D."/>
            <person name="Pearson M."/>
            <person name="Priest M."/>
            <person name="Roberts A."/>
            <person name="Saif S."/>
            <person name="Shea T."/>
            <person name="Sisk P."/>
            <person name="Sykes S."/>
            <person name="Wortman J."/>
            <person name="Nusbaum C."/>
            <person name="Birren B."/>
        </authorList>
    </citation>
    <scope>NUCLEOTIDE SEQUENCE [LARGE SCALE GENOMIC DNA]</scope>
    <source>
        <strain evidence="2 3">10/96A</strain>
    </source>
</reference>
<evidence type="ECO:0000313" key="2">
    <source>
        <dbReference type="EMBL" id="ERT49386.1"/>
    </source>
</evidence>
<comment type="caution">
    <text evidence="2">The sequence shown here is derived from an EMBL/GenBank/DDBJ whole genome shotgun (WGS) entry which is preliminary data.</text>
</comment>
<dbReference type="InterPro" id="IPR036286">
    <property type="entry name" value="LexA/Signal_pep-like_sf"/>
</dbReference>
<dbReference type="PANTHER" id="PTHR33516:SF2">
    <property type="entry name" value="LEXA REPRESSOR-RELATED"/>
    <property type="match status" value="1"/>
</dbReference>
<organism evidence="2 3">
    <name type="scientific">Enterococcus faecium 10/96A</name>
    <dbReference type="NCBI Taxonomy" id="1391465"/>
    <lineage>
        <taxon>Bacteria</taxon>
        <taxon>Bacillati</taxon>
        <taxon>Bacillota</taxon>
        <taxon>Bacilli</taxon>
        <taxon>Lactobacillales</taxon>
        <taxon>Enterococcaceae</taxon>
        <taxon>Enterococcus</taxon>
    </lineage>
</organism>
<dbReference type="Proteomes" id="UP000017126">
    <property type="component" value="Unassembled WGS sequence"/>
</dbReference>
<sequence length="69" mass="7639">MIRKQPDVEEGEIAAVVINGDNEATLKRVKRQNGLTMLIPDNTDYKPYIITESNPAPILGKAVKVSFNL</sequence>
<accession>A0AAV3KYV9</accession>
<dbReference type="AlphaFoldDB" id="A0AAV3KYV9"/>
<feature type="domain" description="Peptidase S24/S26A/S26B/S26C" evidence="1">
    <location>
        <begin position="2"/>
        <end position="63"/>
    </location>
</feature>
<dbReference type="InterPro" id="IPR050077">
    <property type="entry name" value="LexA_repressor"/>
</dbReference>
<protein>
    <recommendedName>
        <fullName evidence="1">Peptidase S24/S26A/S26B/S26C domain-containing protein</fullName>
    </recommendedName>
</protein>
<dbReference type="SUPFAM" id="SSF51306">
    <property type="entry name" value="LexA/Signal peptidase"/>
    <property type="match status" value="1"/>
</dbReference>
<evidence type="ECO:0000259" key="1">
    <source>
        <dbReference type="Pfam" id="PF00717"/>
    </source>
</evidence>
<dbReference type="CDD" id="cd06529">
    <property type="entry name" value="S24_LexA-like"/>
    <property type="match status" value="1"/>
</dbReference>
<dbReference type="PANTHER" id="PTHR33516">
    <property type="entry name" value="LEXA REPRESSOR"/>
    <property type="match status" value="1"/>
</dbReference>
<gene>
    <name evidence="2" type="ORF">O991_02350</name>
</gene>
<dbReference type="Pfam" id="PF00717">
    <property type="entry name" value="Peptidase_S24"/>
    <property type="match status" value="1"/>
</dbReference>
<dbReference type="InterPro" id="IPR039418">
    <property type="entry name" value="LexA-like"/>
</dbReference>
<dbReference type="InterPro" id="IPR015927">
    <property type="entry name" value="Peptidase_S24_S26A/B/C"/>
</dbReference>
<proteinExistence type="predicted"/>
<dbReference type="Gene3D" id="2.10.109.10">
    <property type="entry name" value="Umud Fragment, subunit A"/>
    <property type="match status" value="1"/>
</dbReference>
<dbReference type="EMBL" id="AXOL01000064">
    <property type="protein sequence ID" value="ERT49386.1"/>
    <property type="molecule type" value="Genomic_DNA"/>
</dbReference>
<evidence type="ECO:0000313" key="3">
    <source>
        <dbReference type="Proteomes" id="UP000017126"/>
    </source>
</evidence>